<dbReference type="InterPro" id="IPR013766">
    <property type="entry name" value="Thioredoxin_domain"/>
</dbReference>
<dbReference type="PANTHER" id="PTHR42852">
    <property type="entry name" value="THIOL:DISULFIDE INTERCHANGE PROTEIN DSBE"/>
    <property type="match status" value="1"/>
</dbReference>
<evidence type="ECO:0000313" key="2">
    <source>
        <dbReference type="EMBL" id="MBN7795083.1"/>
    </source>
</evidence>
<evidence type="ECO:0000313" key="3">
    <source>
        <dbReference type="Proteomes" id="UP000664303"/>
    </source>
</evidence>
<dbReference type="PROSITE" id="PS51352">
    <property type="entry name" value="THIOREDOXIN_2"/>
    <property type="match status" value="1"/>
</dbReference>
<gene>
    <name evidence="2" type="ORF">JYP50_00675</name>
</gene>
<dbReference type="PANTHER" id="PTHR42852:SF13">
    <property type="entry name" value="PROTEIN DIPZ"/>
    <property type="match status" value="1"/>
</dbReference>
<comment type="caution">
    <text evidence="2">The sequence shown here is derived from an EMBL/GenBank/DDBJ whole genome shotgun (WGS) entry which is preliminary data.</text>
</comment>
<dbReference type="InterPro" id="IPR050553">
    <property type="entry name" value="Thioredoxin_ResA/DsbE_sf"/>
</dbReference>
<keyword evidence="3" id="KW-1185">Reference proteome</keyword>
<dbReference type="Gene3D" id="3.40.30.10">
    <property type="entry name" value="Glutaredoxin"/>
    <property type="match status" value="1"/>
</dbReference>
<accession>A0A939DB94</accession>
<dbReference type="AlphaFoldDB" id="A0A939DB94"/>
<dbReference type="EMBL" id="JAFKCZ010000001">
    <property type="protein sequence ID" value="MBN7795083.1"/>
    <property type="molecule type" value="Genomic_DNA"/>
</dbReference>
<dbReference type="Pfam" id="PF08534">
    <property type="entry name" value="Redoxin"/>
    <property type="match status" value="1"/>
</dbReference>
<feature type="domain" description="Thioredoxin" evidence="1">
    <location>
        <begin position="1"/>
        <end position="160"/>
    </location>
</feature>
<dbReference type="RefSeq" id="WP_206558526.1">
    <property type="nucleotide sequence ID" value="NZ_JAFKCZ010000001.1"/>
</dbReference>
<protein>
    <submittedName>
        <fullName evidence="2">Redoxin family protein</fullName>
    </submittedName>
</protein>
<name>A0A939DB94_9GAMM</name>
<dbReference type="SUPFAM" id="SSF52833">
    <property type="entry name" value="Thioredoxin-like"/>
    <property type="match status" value="1"/>
</dbReference>
<dbReference type="Proteomes" id="UP000664303">
    <property type="component" value="Unassembled WGS sequence"/>
</dbReference>
<dbReference type="InterPro" id="IPR013740">
    <property type="entry name" value="Redoxin"/>
</dbReference>
<proteinExistence type="predicted"/>
<reference evidence="2" key="1">
    <citation type="submission" date="2021-02" db="EMBL/GenBank/DDBJ databases">
        <title>PHA producing bacteria isolated from coastal sediment in Guangdong, Shenzhen.</title>
        <authorList>
            <person name="Zheng W."/>
            <person name="Yu S."/>
            <person name="Huang Y."/>
        </authorList>
    </citation>
    <scope>NUCLEOTIDE SEQUENCE</scope>
    <source>
        <strain evidence="2">TN14-10</strain>
    </source>
</reference>
<sequence length="167" mass="18405">MNEPERAPAWHIAQWFNTPAPISLEAQRGKVVVACAFQMLCPGCVSHAIPQLKALHELFAPQGVCVVGLHTVFEHHEAVTASVLEAFLHEYGIRCPVGIDAPARDGRPIPQTMAAYRMQGTPTFLLIDRQGRLRRQVFGLVPELRFGAEVMQLLMEPASATRKGPMS</sequence>
<organism evidence="2 3">
    <name type="scientific">Parahaliea mediterranea</name>
    <dbReference type="NCBI Taxonomy" id="651086"/>
    <lineage>
        <taxon>Bacteria</taxon>
        <taxon>Pseudomonadati</taxon>
        <taxon>Pseudomonadota</taxon>
        <taxon>Gammaproteobacteria</taxon>
        <taxon>Cellvibrionales</taxon>
        <taxon>Halieaceae</taxon>
        <taxon>Parahaliea</taxon>
    </lineage>
</organism>
<dbReference type="InterPro" id="IPR036249">
    <property type="entry name" value="Thioredoxin-like_sf"/>
</dbReference>
<dbReference type="GO" id="GO:0016491">
    <property type="term" value="F:oxidoreductase activity"/>
    <property type="evidence" value="ECO:0007669"/>
    <property type="project" value="InterPro"/>
</dbReference>
<evidence type="ECO:0000259" key="1">
    <source>
        <dbReference type="PROSITE" id="PS51352"/>
    </source>
</evidence>